<reference evidence="3 4" key="1">
    <citation type="submission" date="2015-05" db="EMBL/GenBank/DDBJ databases">
        <title>Complete genome sequence of Lactobacillus salivarius Ren, a probiotic strain with antitumor activity.</title>
        <authorList>
            <person name="Sun E."/>
            <person name="Zhao L."/>
            <person name="Liu S."/>
            <person name="Zhang M."/>
            <person name="Guo H."/>
            <person name="Ren F."/>
        </authorList>
    </citation>
    <scope>NUCLEOTIDE SEQUENCE [LARGE SCALE GENOMIC DNA]</scope>
    <source>
        <strain evidence="3 4">Ren</strain>
    </source>
</reference>
<dbReference type="FunFam" id="3.40.50.10440:FF:000001">
    <property type="entry name" value="Dihydroxyacetone kinase, DhaK subunit"/>
    <property type="match status" value="1"/>
</dbReference>
<keyword evidence="3" id="KW-0808">Transferase</keyword>
<dbReference type="Gene3D" id="3.40.50.10440">
    <property type="entry name" value="Dihydroxyacetone kinase, domain 1"/>
    <property type="match status" value="1"/>
</dbReference>
<dbReference type="AlphaFoldDB" id="A0A0F7Q027"/>
<evidence type="ECO:0000259" key="2">
    <source>
        <dbReference type="PROSITE" id="PS51481"/>
    </source>
</evidence>
<dbReference type="SUPFAM" id="SSF82549">
    <property type="entry name" value="DAK1/DegV-like"/>
    <property type="match status" value="1"/>
</dbReference>
<accession>A0A0F7Q027</accession>
<dbReference type="GO" id="GO:0004371">
    <property type="term" value="F:glycerone kinase activity"/>
    <property type="evidence" value="ECO:0007669"/>
    <property type="project" value="UniProtKB-UniRule"/>
</dbReference>
<dbReference type="PATRIC" id="fig|1194971.3.peg.1568"/>
<dbReference type="PANTHER" id="PTHR28629:SF4">
    <property type="entry name" value="TRIOKINASE_FMN CYCLASE"/>
    <property type="match status" value="1"/>
</dbReference>
<dbReference type="Gene3D" id="3.30.1180.20">
    <property type="entry name" value="Dihydroxyacetone kinase, domain 2"/>
    <property type="match status" value="1"/>
</dbReference>
<sequence>MEVINMRLTNTHDISLENTIQGIKLAYPSLKQVSGIFGFIDRNFNDEHIPLISGGGAGHDPAHWGFVGPGMLSASITGELFEPPTPEEIITVTKKTTTLKKAFYIVKNFPKDVAAFTQAKVTLEDKGWQIGMVIVRDDVSVDSSFEKRRRGVAGTVLIHKILGYYAQKGANIDTLEMIGQHLTENLKTIGVAFSGDNFNLKDNEIYYGIGIHGEPGYRKEEFKSSELLARELVAKLRLNFQWYKGDTFVVLINSLGGTTPIENLIFNNDVCSLLALDNINIAFDKVGTFLSSYGINGISLSLLKVEDADWLHALQAPVNVPAW</sequence>
<evidence type="ECO:0000313" key="3">
    <source>
        <dbReference type="EMBL" id="AKI05105.1"/>
    </source>
</evidence>
<dbReference type="Pfam" id="PF02733">
    <property type="entry name" value="Dak1"/>
    <property type="match status" value="1"/>
</dbReference>
<keyword evidence="3" id="KW-0418">Kinase</keyword>
<dbReference type="Proteomes" id="UP000035027">
    <property type="component" value="Chromosome"/>
</dbReference>
<dbReference type="InterPro" id="IPR004006">
    <property type="entry name" value="DhaK_dom"/>
</dbReference>
<dbReference type="NCBIfam" id="TIGR02362">
    <property type="entry name" value="dhaK1b"/>
    <property type="match status" value="1"/>
</dbReference>
<dbReference type="PROSITE" id="PS51481">
    <property type="entry name" value="DHAK"/>
    <property type="match status" value="1"/>
</dbReference>
<dbReference type="InterPro" id="IPR012735">
    <property type="entry name" value="DhaK_1b"/>
</dbReference>
<dbReference type="EMBL" id="CP011403">
    <property type="protein sequence ID" value="AKI05105.1"/>
    <property type="molecule type" value="Genomic_DNA"/>
</dbReference>
<dbReference type="GO" id="GO:0019563">
    <property type="term" value="P:glycerol catabolic process"/>
    <property type="evidence" value="ECO:0007669"/>
    <property type="project" value="TreeGrafter"/>
</dbReference>
<feature type="domain" description="DhaK" evidence="2">
    <location>
        <begin position="11"/>
        <end position="323"/>
    </location>
</feature>
<dbReference type="PANTHER" id="PTHR28629">
    <property type="entry name" value="TRIOKINASE/FMN CYCLASE"/>
    <property type="match status" value="1"/>
</dbReference>
<dbReference type="GO" id="GO:0005829">
    <property type="term" value="C:cytosol"/>
    <property type="evidence" value="ECO:0007669"/>
    <property type="project" value="TreeGrafter"/>
</dbReference>
<dbReference type="InterPro" id="IPR050861">
    <property type="entry name" value="Dihydroxyacetone_Kinase"/>
</dbReference>
<evidence type="ECO:0000313" key="4">
    <source>
        <dbReference type="Proteomes" id="UP000035027"/>
    </source>
</evidence>
<evidence type="ECO:0000256" key="1">
    <source>
        <dbReference type="NCBIfam" id="TIGR02362"/>
    </source>
</evidence>
<name>A0A0F7Q027_9LACO</name>
<gene>
    <name evidence="3" type="ORF">LsR_01563</name>
</gene>
<organism evidence="3 4">
    <name type="scientific">Ligilactobacillus salivarius str. Ren</name>
    <dbReference type="NCBI Taxonomy" id="1194971"/>
    <lineage>
        <taxon>Bacteria</taxon>
        <taxon>Bacillati</taxon>
        <taxon>Bacillota</taxon>
        <taxon>Bacilli</taxon>
        <taxon>Lactobacillales</taxon>
        <taxon>Lactobacillaceae</taxon>
        <taxon>Ligilactobacillus</taxon>
    </lineage>
</organism>
<protein>
    <recommendedName>
        <fullName evidence="1">DhaKLM operon coactivator DhaQ</fullName>
    </recommendedName>
</protein>
<proteinExistence type="predicted"/>